<dbReference type="AlphaFoldDB" id="W6S0F3"/>
<dbReference type="eggNOG" id="ENOG5032TUU">
    <property type="taxonomic scope" value="Bacteria"/>
</dbReference>
<dbReference type="OrthoDB" id="2627679at2"/>
<dbReference type="EMBL" id="HG917869">
    <property type="protein sequence ID" value="CDM70233.1"/>
    <property type="molecule type" value="Genomic_DNA"/>
</dbReference>
<dbReference type="PATRIC" id="fig|1216932.3.peg.3083"/>
<accession>W6S0F3</accession>
<name>W6S0F3_9CLOT</name>
<sequence>MLFALVSCRENNIIKSEDKLIEEKLSKIVDTKNVNISISSNPYDYITNSKEEYADIISMEGSLEYMINEFAKSNEDGLKEYIMALACCDILGEDITNKQWNSGREWYTNYLYIKES</sequence>
<dbReference type="KEGG" id="clt:CM240_3116"/>
<gene>
    <name evidence="1" type="ORF">CM240_3116</name>
</gene>
<dbReference type="RefSeq" id="WP_044040367.1">
    <property type="nucleotide sequence ID" value="NZ_HG917869.1"/>
</dbReference>
<keyword evidence="2" id="KW-1185">Reference proteome</keyword>
<dbReference type="Proteomes" id="UP000019426">
    <property type="component" value="Chromosome M2/40_rep2"/>
</dbReference>
<dbReference type="HOGENOM" id="CLU_160662_0_0_9"/>
<evidence type="ECO:0000313" key="1">
    <source>
        <dbReference type="EMBL" id="CDM70233.1"/>
    </source>
</evidence>
<evidence type="ECO:0000313" key="2">
    <source>
        <dbReference type="Proteomes" id="UP000019426"/>
    </source>
</evidence>
<protein>
    <submittedName>
        <fullName evidence="1">Uncharacterized protein</fullName>
    </submittedName>
</protein>
<proteinExistence type="predicted"/>
<organism evidence="1 2">
    <name type="scientific">Clostridium bornimense</name>
    <dbReference type="NCBI Taxonomy" id="1216932"/>
    <lineage>
        <taxon>Bacteria</taxon>
        <taxon>Bacillati</taxon>
        <taxon>Bacillota</taxon>
        <taxon>Clostridia</taxon>
        <taxon>Eubacteriales</taxon>
        <taxon>Clostridiaceae</taxon>
        <taxon>Clostridium</taxon>
    </lineage>
</organism>
<reference evidence="1 2" key="1">
    <citation type="submission" date="2013-11" db="EMBL/GenBank/DDBJ databases">
        <title>Complete genome sequence of Clostridum sp. M2/40.</title>
        <authorList>
            <person name="Wibberg D."/>
            <person name="Puehler A."/>
            <person name="Schlueter A."/>
        </authorList>
    </citation>
    <scope>NUCLEOTIDE SEQUENCE [LARGE SCALE GENOMIC DNA]</scope>
    <source>
        <strain evidence="2">M2/40</strain>
    </source>
</reference>